<protein>
    <submittedName>
        <fullName evidence="2">AEL262Cp</fullName>
    </submittedName>
</protein>
<dbReference type="InParanoid" id="Q758M4"/>
<feature type="region of interest" description="Disordered" evidence="1">
    <location>
        <begin position="466"/>
        <end position="486"/>
    </location>
</feature>
<feature type="region of interest" description="Disordered" evidence="1">
    <location>
        <begin position="278"/>
        <end position="423"/>
    </location>
</feature>
<dbReference type="RefSeq" id="NP_984598.2">
    <property type="nucleotide sequence ID" value="NM_209951.2"/>
</dbReference>
<feature type="compositionally biased region" description="Basic and acidic residues" evidence="1">
    <location>
        <begin position="783"/>
        <end position="793"/>
    </location>
</feature>
<sequence length="805" mass="88610">MPGIRDTPGRDPDLDVYLSRVEQLDLERSRSLNRGTASVPEERFTSTIGTERYDPADRKKAHLLLEGHYDTRRYEFTGSDKVSEIAYESAYNYEKTFSPKKGSAYHTARGISPIRTPGRSSNYSIPPPKESYVSSEKKYLVTEEEYDLLQRLKREHGHMDYLSLKETYPPKYSGYYSGSSYGYDYIPRSSSPVNYEENRYPSMLSSIYNSEMPYNSRIKPHYESRSHGYYRPAPLYSTDYSHTLSERSLLVPTPSTATSSIFSRDHAPTLFDKQVTPQSPIAYGDKQPFPNTPPAEPNMTSFQAGSSPTDNILPSSGKEVDGTASNSPVESMSAAPGKAMNNSTPTLAGLSTPSPSESVSPIKQKPRASESGSPIKKEPQESSSQVPKKRISVSYLESLEKSRVTTNNLSGGVRSQPNIIPGRSEGMISSMMKKNSGTPVQPRTPSMSLASLRKGSENVVSSFLKKTAPMQPAPSTRPQRSPTRTTRDITETLIESALKITGTPTKQSRCGAPPIPVKPKKLTQIPKVEEEPDLEDTLKSIQLNKTDATREKSKLSEQKGEIHIPKLRSVKRDSSQLPEQKISLPELKPVKLEPKREPSLPEALNAINNLKPALEPSRSPSPNSVAISKLPALAPHSKVGNPTALPEALTKRSQLTKSHPSPERKPSIPEALTKMSMLNKPPAAAAKASDVPEALAKVAKLNKAPPVPKRKISMPEALKKAQELRNNKTNLLLEANLKRKHTPPLGQLSEAGSVPTPKAFPDRSDSTLSVVRLLKGEQSQGDKLQHVTKARDRGPRRRLPSGTSK</sequence>
<reference evidence="2 3" key="1">
    <citation type="journal article" date="2004" name="Science">
        <title>The Ashbya gossypii genome as a tool for mapping the ancient Saccharomyces cerevisiae genome.</title>
        <authorList>
            <person name="Dietrich F.S."/>
            <person name="Voegeli S."/>
            <person name="Brachat S."/>
            <person name="Lerch A."/>
            <person name="Gates K."/>
            <person name="Steiner S."/>
            <person name="Mohr C."/>
            <person name="Pohlmann R."/>
            <person name="Luedi P."/>
            <person name="Choi S."/>
            <person name="Wing R.A."/>
            <person name="Flavier A."/>
            <person name="Gaffney T.D."/>
            <person name="Philippsen P."/>
        </authorList>
    </citation>
    <scope>NUCLEOTIDE SEQUENCE [LARGE SCALE GENOMIC DNA]</scope>
    <source>
        <strain evidence="3">ATCC 10895 / CBS 109.51 / FGSC 9923 / NRRL Y-1056</strain>
    </source>
</reference>
<dbReference type="KEGG" id="ago:AGOS_AEL262C"/>
<dbReference type="OMA" id="SAYNYEM"/>
<evidence type="ECO:0000256" key="1">
    <source>
        <dbReference type="SAM" id="MobiDB-lite"/>
    </source>
</evidence>
<dbReference type="FunCoup" id="Q758M4">
    <property type="interactions" value="68"/>
</dbReference>
<reference evidence="3" key="2">
    <citation type="journal article" date="2013" name="G3 (Bethesda)">
        <title>Genomes of Ashbya fungi isolated from insects reveal four mating-type loci, numerous translocations, lack of transposons, and distinct gene duplications.</title>
        <authorList>
            <person name="Dietrich F.S."/>
            <person name="Voegeli S."/>
            <person name="Kuo S."/>
            <person name="Philippsen P."/>
        </authorList>
    </citation>
    <scope>GENOME REANNOTATION</scope>
    <source>
        <strain evidence="3">ATCC 10895 / CBS 109.51 / FGSC 9923 / NRRL Y-1056</strain>
    </source>
</reference>
<name>Q758M4_EREGS</name>
<feature type="compositionally biased region" description="Polar residues" evidence="1">
    <location>
        <begin position="298"/>
        <end position="314"/>
    </location>
</feature>
<feature type="compositionally biased region" description="Polar residues" evidence="1">
    <location>
        <begin position="340"/>
        <end position="361"/>
    </location>
</feature>
<feature type="compositionally biased region" description="Polar residues" evidence="1">
    <location>
        <begin position="404"/>
        <end position="418"/>
    </location>
</feature>
<dbReference type="EMBL" id="AE016818">
    <property type="protein sequence ID" value="AAS52422.2"/>
    <property type="molecule type" value="Genomic_DNA"/>
</dbReference>
<gene>
    <name evidence="2" type="ORF">AGOS_AEL262C</name>
</gene>
<dbReference type="eggNOG" id="ENOG502S4ZF">
    <property type="taxonomic scope" value="Eukaryota"/>
</dbReference>
<feature type="region of interest" description="Disordered" evidence="1">
    <location>
        <begin position="102"/>
        <end position="131"/>
    </location>
</feature>
<dbReference type="OrthoDB" id="4069534at2759"/>
<dbReference type="HOGENOM" id="CLU_411154_0_0_1"/>
<organism evidence="2 3">
    <name type="scientific">Eremothecium gossypii (strain ATCC 10895 / CBS 109.51 / FGSC 9923 / NRRL Y-1056)</name>
    <name type="common">Yeast</name>
    <name type="synonym">Ashbya gossypii</name>
    <dbReference type="NCBI Taxonomy" id="284811"/>
    <lineage>
        <taxon>Eukaryota</taxon>
        <taxon>Fungi</taxon>
        <taxon>Dikarya</taxon>
        <taxon>Ascomycota</taxon>
        <taxon>Saccharomycotina</taxon>
        <taxon>Saccharomycetes</taxon>
        <taxon>Saccharomycetales</taxon>
        <taxon>Saccharomycetaceae</taxon>
        <taxon>Eremothecium</taxon>
    </lineage>
</organism>
<proteinExistence type="predicted"/>
<feature type="region of interest" description="Disordered" evidence="1">
    <location>
        <begin position="739"/>
        <end position="805"/>
    </location>
</feature>
<feature type="region of interest" description="Disordered" evidence="1">
    <location>
        <begin position="635"/>
        <end position="685"/>
    </location>
</feature>
<dbReference type="AlphaFoldDB" id="Q758M4"/>
<dbReference type="GeneID" id="4620778"/>
<accession>Q758M4</accession>
<keyword evidence="3" id="KW-1185">Reference proteome</keyword>
<evidence type="ECO:0000313" key="3">
    <source>
        <dbReference type="Proteomes" id="UP000000591"/>
    </source>
</evidence>
<evidence type="ECO:0000313" key="2">
    <source>
        <dbReference type="EMBL" id="AAS52422.2"/>
    </source>
</evidence>
<feature type="compositionally biased region" description="Low complexity" evidence="1">
    <location>
        <begin position="473"/>
        <end position="484"/>
    </location>
</feature>
<dbReference type="Proteomes" id="UP000000591">
    <property type="component" value="Chromosome V"/>
</dbReference>